<feature type="region of interest" description="Disordered" evidence="1">
    <location>
        <begin position="1"/>
        <end position="22"/>
    </location>
</feature>
<dbReference type="AlphaFoldDB" id="A0A8R7K731"/>
<dbReference type="Gramene" id="TuG1812G0100004531.01.T01">
    <property type="protein sequence ID" value="TuG1812G0100004531.01.T01.cds338294"/>
    <property type="gene ID" value="TuG1812G0100004531.01"/>
</dbReference>
<evidence type="ECO:0000313" key="3">
    <source>
        <dbReference type="Proteomes" id="UP000015106"/>
    </source>
</evidence>
<evidence type="ECO:0000313" key="2">
    <source>
        <dbReference type="EnsemblPlants" id="TuG1812G0100004531.01.T01.cds338294"/>
    </source>
</evidence>
<dbReference type="Proteomes" id="UP000015106">
    <property type="component" value="Chromosome 1"/>
</dbReference>
<sequence length="65" mass="7173">MYMYSSSDPEPKASSGPYQGTADRWFHRGAPSPLVQRRLIERAATHHLASPSHGCFSLILVRCSG</sequence>
<keyword evidence="3" id="KW-1185">Reference proteome</keyword>
<proteinExistence type="predicted"/>
<protein>
    <submittedName>
        <fullName evidence="2">Uncharacterized protein</fullName>
    </submittedName>
</protein>
<accession>A0A8R7K731</accession>
<reference evidence="2" key="2">
    <citation type="submission" date="2018-03" db="EMBL/GenBank/DDBJ databases">
        <title>The Triticum urartu genome reveals the dynamic nature of wheat genome evolution.</title>
        <authorList>
            <person name="Ling H."/>
            <person name="Ma B."/>
            <person name="Shi X."/>
            <person name="Liu H."/>
            <person name="Dong L."/>
            <person name="Sun H."/>
            <person name="Cao Y."/>
            <person name="Gao Q."/>
            <person name="Zheng S."/>
            <person name="Li Y."/>
            <person name="Yu Y."/>
            <person name="Du H."/>
            <person name="Qi M."/>
            <person name="Li Y."/>
            <person name="Yu H."/>
            <person name="Cui Y."/>
            <person name="Wang N."/>
            <person name="Chen C."/>
            <person name="Wu H."/>
            <person name="Zhao Y."/>
            <person name="Zhang J."/>
            <person name="Li Y."/>
            <person name="Zhou W."/>
            <person name="Zhang B."/>
            <person name="Hu W."/>
            <person name="Eijk M."/>
            <person name="Tang J."/>
            <person name="Witsenboer H."/>
            <person name="Zhao S."/>
            <person name="Li Z."/>
            <person name="Zhang A."/>
            <person name="Wang D."/>
            <person name="Liang C."/>
        </authorList>
    </citation>
    <scope>NUCLEOTIDE SEQUENCE [LARGE SCALE GENOMIC DNA]</scope>
    <source>
        <strain evidence="2">cv. G1812</strain>
    </source>
</reference>
<organism evidence="2 3">
    <name type="scientific">Triticum urartu</name>
    <name type="common">Red wild einkorn</name>
    <name type="synonym">Crithodium urartu</name>
    <dbReference type="NCBI Taxonomy" id="4572"/>
    <lineage>
        <taxon>Eukaryota</taxon>
        <taxon>Viridiplantae</taxon>
        <taxon>Streptophyta</taxon>
        <taxon>Embryophyta</taxon>
        <taxon>Tracheophyta</taxon>
        <taxon>Spermatophyta</taxon>
        <taxon>Magnoliopsida</taxon>
        <taxon>Liliopsida</taxon>
        <taxon>Poales</taxon>
        <taxon>Poaceae</taxon>
        <taxon>BOP clade</taxon>
        <taxon>Pooideae</taxon>
        <taxon>Triticodae</taxon>
        <taxon>Triticeae</taxon>
        <taxon>Triticinae</taxon>
        <taxon>Triticum</taxon>
    </lineage>
</organism>
<name>A0A8R7K731_TRIUA</name>
<reference evidence="2" key="3">
    <citation type="submission" date="2022-06" db="UniProtKB">
        <authorList>
            <consortium name="EnsemblPlants"/>
        </authorList>
    </citation>
    <scope>IDENTIFICATION</scope>
</reference>
<dbReference type="EnsemblPlants" id="TuG1812G0100004531.01.T01">
    <property type="protein sequence ID" value="TuG1812G0100004531.01.T01.cds338294"/>
    <property type="gene ID" value="TuG1812G0100004531.01"/>
</dbReference>
<evidence type="ECO:0000256" key="1">
    <source>
        <dbReference type="SAM" id="MobiDB-lite"/>
    </source>
</evidence>
<reference evidence="3" key="1">
    <citation type="journal article" date="2013" name="Nature">
        <title>Draft genome of the wheat A-genome progenitor Triticum urartu.</title>
        <authorList>
            <person name="Ling H.Q."/>
            <person name="Zhao S."/>
            <person name="Liu D."/>
            <person name="Wang J."/>
            <person name="Sun H."/>
            <person name="Zhang C."/>
            <person name="Fan H."/>
            <person name="Li D."/>
            <person name="Dong L."/>
            <person name="Tao Y."/>
            <person name="Gao C."/>
            <person name="Wu H."/>
            <person name="Li Y."/>
            <person name="Cui Y."/>
            <person name="Guo X."/>
            <person name="Zheng S."/>
            <person name="Wang B."/>
            <person name="Yu K."/>
            <person name="Liang Q."/>
            <person name="Yang W."/>
            <person name="Lou X."/>
            <person name="Chen J."/>
            <person name="Feng M."/>
            <person name="Jian J."/>
            <person name="Zhang X."/>
            <person name="Luo G."/>
            <person name="Jiang Y."/>
            <person name="Liu J."/>
            <person name="Wang Z."/>
            <person name="Sha Y."/>
            <person name="Zhang B."/>
            <person name="Wu H."/>
            <person name="Tang D."/>
            <person name="Shen Q."/>
            <person name="Xue P."/>
            <person name="Zou S."/>
            <person name="Wang X."/>
            <person name="Liu X."/>
            <person name="Wang F."/>
            <person name="Yang Y."/>
            <person name="An X."/>
            <person name="Dong Z."/>
            <person name="Zhang K."/>
            <person name="Zhang X."/>
            <person name="Luo M.C."/>
            <person name="Dvorak J."/>
            <person name="Tong Y."/>
            <person name="Wang J."/>
            <person name="Yang H."/>
            <person name="Li Z."/>
            <person name="Wang D."/>
            <person name="Zhang A."/>
            <person name="Wang J."/>
        </authorList>
    </citation>
    <scope>NUCLEOTIDE SEQUENCE</scope>
    <source>
        <strain evidence="3">cv. G1812</strain>
    </source>
</reference>